<dbReference type="SUPFAM" id="SSF56112">
    <property type="entry name" value="Protein kinase-like (PK-like)"/>
    <property type="match status" value="1"/>
</dbReference>
<proteinExistence type="predicted"/>
<reference evidence="1" key="1">
    <citation type="journal article" date="2010" name="Science">
        <title>Plasticity of animal genome architecture unmasked by rapid evolution of a pelagic tunicate.</title>
        <authorList>
            <person name="Denoeud F."/>
            <person name="Henriet S."/>
            <person name="Mungpakdee S."/>
            <person name="Aury J.M."/>
            <person name="Da Silva C."/>
            <person name="Brinkmann H."/>
            <person name="Mikhaleva J."/>
            <person name="Olsen L.C."/>
            <person name="Jubin C."/>
            <person name="Canestro C."/>
            <person name="Bouquet J.M."/>
            <person name="Danks G."/>
            <person name="Poulain J."/>
            <person name="Campsteijn C."/>
            <person name="Adamski M."/>
            <person name="Cross I."/>
            <person name="Yadetie F."/>
            <person name="Muffato M."/>
            <person name="Louis A."/>
            <person name="Butcher S."/>
            <person name="Tsagkogeorga G."/>
            <person name="Konrad A."/>
            <person name="Singh S."/>
            <person name="Jensen M.F."/>
            <person name="Cong E.H."/>
            <person name="Eikeseth-Otteraa H."/>
            <person name="Noel B."/>
            <person name="Anthouard V."/>
            <person name="Porcel B.M."/>
            <person name="Kachouri-Lafond R."/>
            <person name="Nishino A."/>
            <person name="Ugolini M."/>
            <person name="Chourrout P."/>
            <person name="Nishida H."/>
            <person name="Aasland R."/>
            <person name="Huzurbazar S."/>
            <person name="Westhof E."/>
            <person name="Delsuc F."/>
            <person name="Lehrach H."/>
            <person name="Reinhardt R."/>
            <person name="Weissenbach J."/>
            <person name="Roy S.W."/>
            <person name="Artiguenave F."/>
            <person name="Postlethwait J.H."/>
            <person name="Manak J.R."/>
            <person name="Thompson E.M."/>
            <person name="Jaillon O."/>
            <person name="Du Pasquier L."/>
            <person name="Boudinot P."/>
            <person name="Liberles D.A."/>
            <person name="Volff J.N."/>
            <person name="Philippe H."/>
            <person name="Lenhard B."/>
            <person name="Roest Crollius H."/>
            <person name="Wincker P."/>
            <person name="Chourrout D."/>
        </authorList>
    </citation>
    <scope>NUCLEOTIDE SEQUENCE [LARGE SCALE GENOMIC DNA]</scope>
</reference>
<gene>
    <name evidence="1" type="ORF">GSOID_T00016166001</name>
</gene>
<keyword evidence="2" id="KW-1185">Reference proteome</keyword>
<dbReference type="InterPro" id="IPR011009">
    <property type="entry name" value="Kinase-like_dom_sf"/>
</dbReference>
<dbReference type="Gene3D" id="1.10.510.10">
    <property type="entry name" value="Transferase(Phosphotransferase) domain 1"/>
    <property type="match status" value="1"/>
</dbReference>
<evidence type="ECO:0000313" key="2">
    <source>
        <dbReference type="Proteomes" id="UP000001307"/>
    </source>
</evidence>
<dbReference type="EMBL" id="FN653721">
    <property type="protein sequence ID" value="CBY15881.1"/>
    <property type="molecule type" value="Genomic_DNA"/>
</dbReference>
<sequence length="405" mass="46574">MFHFCLSNLPVKRKKIGEGILDGFLYLKEIGISHFDQKLENILLVDGIPKIIDFGLIREKTGRSGYREMGYARKGSKFRKAASLSAATPGFADQMQFTIGNGYEKCNAISIHKIKEFDKRPIIREITSIISIPSSSSHFCLDDPNLTKSVQVSSLKQNVTKCVNQDLENVTKNVLDQKSSNLCVPISVTTLLRFAIKNDLGFDDINDFYSVELILSTLTLIVYPRSMAGLNLNPNQKETEFQLNEIELLLERLCKKTYLMETGWNIIRKLDGREKLQPKKSTCKFEQVILHENFIFSRPLTVTGAYLLPNDEVFFHQMTLDRIENNEYVLQNNHFSVNHPPVIRIKQRFPHYAIPQFIDHLIYQTGNNIEFVGNIQNVLISERHNMNENEWYLLPHAYSITLVPE</sequence>
<protein>
    <recommendedName>
        <fullName evidence="3">Protein kinase domain-containing protein</fullName>
    </recommendedName>
</protein>
<accession>E4Y1Y7</accession>
<dbReference type="OrthoDB" id="20524at2759"/>
<organism evidence="1">
    <name type="scientific">Oikopleura dioica</name>
    <name type="common">Tunicate</name>
    <dbReference type="NCBI Taxonomy" id="34765"/>
    <lineage>
        <taxon>Eukaryota</taxon>
        <taxon>Metazoa</taxon>
        <taxon>Chordata</taxon>
        <taxon>Tunicata</taxon>
        <taxon>Appendicularia</taxon>
        <taxon>Copelata</taxon>
        <taxon>Oikopleuridae</taxon>
        <taxon>Oikopleura</taxon>
    </lineage>
</organism>
<name>E4Y1Y7_OIKDI</name>
<evidence type="ECO:0000313" key="1">
    <source>
        <dbReference type="EMBL" id="CBY15881.1"/>
    </source>
</evidence>
<dbReference type="AlphaFoldDB" id="E4Y1Y7"/>
<dbReference type="InParanoid" id="E4Y1Y7"/>
<dbReference type="Proteomes" id="UP000001307">
    <property type="component" value="Unassembled WGS sequence"/>
</dbReference>
<evidence type="ECO:0008006" key="3">
    <source>
        <dbReference type="Google" id="ProtNLM"/>
    </source>
</evidence>